<accession>A0A0E9SZX2</accession>
<sequence length="22" mass="2539">MTFSMNLLYVALYKGVCQINVM</sequence>
<organism evidence="1">
    <name type="scientific">Anguilla anguilla</name>
    <name type="common">European freshwater eel</name>
    <name type="synonym">Muraena anguilla</name>
    <dbReference type="NCBI Taxonomy" id="7936"/>
    <lineage>
        <taxon>Eukaryota</taxon>
        <taxon>Metazoa</taxon>
        <taxon>Chordata</taxon>
        <taxon>Craniata</taxon>
        <taxon>Vertebrata</taxon>
        <taxon>Euteleostomi</taxon>
        <taxon>Actinopterygii</taxon>
        <taxon>Neopterygii</taxon>
        <taxon>Teleostei</taxon>
        <taxon>Anguilliformes</taxon>
        <taxon>Anguillidae</taxon>
        <taxon>Anguilla</taxon>
    </lineage>
</organism>
<proteinExistence type="predicted"/>
<dbReference type="EMBL" id="GBXM01061716">
    <property type="protein sequence ID" value="JAH46861.1"/>
    <property type="molecule type" value="Transcribed_RNA"/>
</dbReference>
<dbReference type="AlphaFoldDB" id="A0A0E9SZX2"/>
<name>A0A0E9SZX2_ANGAN</name>
<evidence type="ECO:0000313" key="1">
    <source>
        <dbReference type="EMBL" id="JAH46861.1"/>
    </source>
</evidence>
<reference evidence="1" key="1">
    <citation type="submission" date="2014-11" db="EMBL/GenBank/DDBJ databases">
        <authorList>
            <person name="Amaro Gonzalez C."/>
        </authorList>
    </citation>
    <scope>NUCLEOTIDE SEQUENCE</scope>
</reference>
<reference evidence="1" key="2">
    <citation type="journal article" date="2015" name="Fish Shellfish Immunol.">
        <title>Early steps in the European eel (Anguilla anguilla)-Vibrio vulnificus interaction in the gills: Role of the RtxA13 toxin.</title>
        <authorList>
            <person name="Callol A."/>
            <person name="Pajuelo D."/>
            <person name="Ebbesson L."/>
            <person name="Teles M."/>
            <person name="MacKenzie S."/>
            <person name="Amaro C."/>
        </authorList>
    </citation>
    <scope>NUCLEOTIDE SEQUENCE</scope>
</reference>
<protein>
    <submittedName>
        <fullName evidence="1">Uncharacterized protein</fullName>
    </submittedName>
</protein>